<dbReference type="EMBL" id="CP002059">
    <property type="protein sequence ID" value="ADI64036.1"/>
    <property type="molecule type" value="Genomic_DNA"/>
</dbReference>
<dbReference type="RefSeq" id="WP_013191053.1">
    <property type="nucleotide sequence ID" value="NC_014248.1"/>
</dbReference>
<organism evidence="1 2">
    <name type="scientific">Nostoc azollae (strain 0708)</name>
    <name type="common">Anabaena azollae (strain 0708)</name>
    <dbReference type="NCBI Taxonomy" id="551115"/>
    <lineage>
        <taxon>Bacteria</taxon>
        <taxon>Bacillati</taxon>
        <taxon>Cyanobacteriota</taxon>
        <taxon>Cyanophyceae</taxon>
        <taxon>Nostocales</taxon>
        <taxon>Nostocaceae</taxon>
        <taxon>Trichormus</taxon>
    </lineage>
</organism>
<protein>
    <submittedName>
        <fullName evidence="1">Uncharacterized protein</fullName>
    </submittedName>
</protein>
<dbReference type="OrthoDB" id="25929at1162"/>
<accession>D7DWB9</accession>
<gene>
    <name evidence="1" type="ordered locus">Aazo_1949</name>
</gene>
<dbReference type="Proteomes" id="UP000001511">
    <property type="component" value="Chromosome"/>
</dbReference>
<dbReference type="HOGENOM" id="CLU_2899672_0_0_3"/>
<dbReference type="AlphaFoldDB" id="D7DWB9"/>
<sequence length="62" mass="6781">MNFSKKEQVLAFVVLILVFGSLVLGVIDPSTRGTFTDLTKVAVGTSIGFHILAPNQRNRTYV</sequence>
<name>D7DWB9_NOSA0</name>
<evidence type="ECO:0000313" key="1">
    <source>
        <dbReference type="EMBL" id="ADI64036.1"/>
    </source>
</evidence>
<dbReference type="KEGG" id="naz:Aazo_1949"/>
<evidence type="ECO:0000313" key="2">
    <source>
        <dbReference type="Proteomes" id="UP000001511"/>
    </source>
</evidence>
<reference evidence="1 2" key="1">
    <citation type="journal article" date="2010" name="PLoS ONE">
        <title>Genome erosion in a nitrogen-fixing vertically transmitted endosymbiotic multicellular cyanobacterium.</title>
        <authorList>
            <person name="Ran L."/>
            <person name="Larsson J."/>
            <person name="Vigil-Stenman T."/>
            <person name="Nylander J.A."/>
            <person name="Ininbergs K."/>
            <person name="Zheng W.W."/>
            <person name="Lapidus A."/>
            <person name="Lowry S."/>
            <person name="Haselkorn R."/>
            <person name="Bergman B."/>
        </authorList>
    </citation>
    <scope>NUCLEOTIDE SEQUENCE [LARGE SCALE GENOMIC DNA]</scope>
    <source>
        <strain evidence="1 2">0708</strain>
    </source>
</reference>
<proteinExistence type="predicted"/>
<keyword evidence="2" id="KW-1185">Reference proteome</keyword>